<evidence type="ECO:0000256" key="1">
    <source>
        <dbReference type="SAM" id="MobiDB-lite"/>
    </source>
</evidence>
<dbReference type="EMBL" id="APQO01000004">
    <property type="protein sequence ID" value="EOQ75236.1"/>
    <property type="molecule type" value="Genomic_DNA"/>
</dbReference>
<name>R8Z1F6_9GAMM</name>
<accession>R8Z1F6</accession>
<comment type="caution">
    <text evidence="2">The sequence shown here is derived from an EMBL/GenBank/DDBJ whole genome shotgun (WGS) entry which is preliminary data.</text>
</comment>
<dbReference type="PATRIC" id="fig|1217689.3.peg.1340"/>
<dbReference type="HOGENOM" id="CLU_018570_2_0_6"/>
<dbReference type="InterPro" id="IPR008557">
    <property type="entry name" value="PhoX"/>
</dbReference>
<sequence>MTELTPYHEDQELDNNTSDNIHFRDILEQHISRRSLITKAASGAVALTLASTLTGCNDSDDDSGSNNGGTTPVDPNKKPEKLTFTAVAKNHNDIVTVPEGYEANVIFALGDSINPNFGEWDDNNIPSGPSFQFRSGDCHDGMHFFGLNTSTNRFDESVSAQGLLVMNHEYINQTFLHPKGPTKVDGRRPEDEVIRETNAHGVSIVHIKKDAATQKVAIDKTSIFNRRITASTVMEFAGSAAGSSLLATRFSPAGRQTRGTHNNCGNGYTPWGTYLTTEENFIGYFARSTTDDALRTPEEIIALKRYGLKAGSSSRYGWETAIGQVESQDLYDRWNADVKAAQPTQDYRNGPNTFGWMVEIDPFDNRLNPVKRTSLGRFAHEDSACRAVAGQPLAFYMGDDSRGEYIYKFVSTAVWDTKDVNRGYAAGDKYMNAGKLYVAKFNNDGTGQWIELAYGKNGLNESNTTYPFKSQADVVTFARLAGDAVGATKMDRPEWCTVNPVNGEVYVTLTNNSNRGKDYATDAANPRNYTDLYNGTKEQKGNINGHIIRFKETDDKTTAETFKWDIYLFGAEASMASNINLSGLTDNNDLSSPDGMWFDPRGVLWIQTDDGAYTDVTNCMMLAALPGQIGDGAPATTSNGQQTLVGAKVTDSTLRRFLVGPKQCEITGIAMTPDYKAIFINVQHPGEDSKSYATPESSWPATQKDPSNKTARPRSATVVITRKDGGVIAG</sequence>
<dbReference type="PANTHER" id="PTHR35399">
    <property type="entry name" value="SLR8030 PROTEIN"/>
    <property type="match status" value="1"/>
</dbReference>
<dbReference type="PANTHER" id="PTHR35399:SF2">
    <property type="entry name" value="DUF839 DOMAIN-CONTAINING PROTEIN"/>
    <property type="match status" value="1"/>
</dbReference>
<dbReference type="Pfam" id="PF05787">
    <property type="entry name" value="PhoX"/>
    <property type="match status" value="1"/>
</dbReference>
<feature type="compositionally biased region" description="Basic and acidic residues" evidence="1">
    <location>
        <begin position="721"/>
        <end position="730"/>
    </location>
</feature>
<evidence type="ECO:0000313" key="2">
    <source>
        <dbReference type="EMBL" id="EOQ75236.1"/>
    </source>
</evidence>
<protein>
    <recommendedName>
        <fullName evidence="4">PhoX family phosphatase</fullName>
    </recommendedName>
</protein>
<evidence type="ECO:0008006" key="4">
    <source>
        <dbReference type="Google" id="ProtNLM"/>
    </source>
</evidence>
<gene>
    <name evidence="2" type="ORF">F929_01373</name>
</gene>
<reference evidence="2 3" key="1">
    <citation type="submission" date="2013-02" db="EMBL/GenBank/DDBJ databases">
        <title>The Genome Sequence of Acinetobacter pittii ANC 4052.</title>
        <authorList>
            <consortium name="The Broad Institute Genome Sequencing Platform"/>
            <consortium name="The Broad Institute Genome Sequencing Center for Infectious Disease"/>
            <person name="Cerqueira G."/>
            <person name="Feldgarden M."/>
            <person name="Courvalin P."/>
            <person name="Perichon B."/>
            <person name="Grillot-Courvalin C."/>
            <person name="Clermont D."/>
            <person name="Rocha E."/>
            <person name="Yoon E.-J."/>
            <person name="Nemec A."/>
            <person name="Walker B."/>
            <person name="Young S.K."/>
            <person name="Zeng Q."/>
            <person name="Gargeya S."/>
            <person name="Fitzgerald M."/>
            <person name="Haas B."/>
            <person name="Abouelleil A."/>
            <person name="Alvarado L."/>
            <person name="Arachchi H.M."/>
            <person name="Berlin A.M."/>
            <person name="Chapman S.B."/>
            <person name="Dewar J."/>
            <person name="Goldberg J."/>
            <person name="Griggs A."/>
            <person name="Gujja S."/>
            <person name="Hansen M."/>
            <person name="Howarth C."/>
            <person name="Imamovic A."/>
            <person name="Larimer J."/>
            <person name="McCowan C."/>
            <person name="Murphy C."/>
            <person name="Neiman D."/>
            <person name="Pearson M."/>
            <person name="Priest M."/>
            <person name="Roberts A."/>
            <person name="Saif S."/>
            <person name="Shea T."/>
            <person name="Sisk P."/>
            <person name="Sykes S."/>
            <person name="Wortman J."/>
            <person name="Nusbaum C."/>
            <person name="Birren B."/>
        </authorList>
    </citation>
    <scope>NUCLEOTIDE SEQUENCE [LARGE SCALE GENOMIC DNA]</scope>
    <source>
        <strain evidence="2 3">ANC 4052</strain>
    </source>
</reference>
<dbReference type="RefSeq" id="WP_016144272.1">
    <property type="nucleotide sequence ID" value="NZ_KB976991.1"/>
</dbReference>
<dbReference type="Proteomes" id="UP000013986">
    <property type="component" value="Unassembled WGS sequence"/>
</dbReference>
<evidence type="ECO:0000313" key="3">
    <source>
        <dbReference type="Proteomes" id="UP000013986"/>
    </source>
</evidence>
<dbReference type="SUPFAM" id="SSF101898">
    <property type="entry name" value="NHL repeat"/>
    <property type="match status" value="1"/>
</dbReference>
<organism evidence="2 3">
    <name type="scientific">Acinetobacter lactucae</name>
    <dbReference type="NCBI Taxonomy" id="1785128"/>
    <lineage>
        <taxon>Bacteria</taxon>
        <taxon>Pseudomonadati</taxon>
        <taxon>Pseudomonadota</taxon>
        <taxon>Gammaproteobacteria</taxon>
        <taxon>Moraxellales</taxon>
        <taxon>Moraxellaceae</taxon>
        <taxon>Acinetobacter</taxon>
        <taxon>Acinetobacter calcoaceticus/baumannii complex</taxon>
    </lineage>
</organism>
<dbReference type="AlphaFoldDB" id="R8Z1F6"/>
<dbReference type="OrthoDB" id="9801383at2"/>
<proteinExistence type="predicted"/>
<feature type="region of interest" description="Disordered" evidence="1">
    <location>
        <begin position="686"/>
        <end position="730"/>
    </location>
</feature>
<feature type="compositionally biased region" description="Polar residues" evidence="1">
    <location>
        <begin position="691"/>
        <end position="710"/>
    </location>
</feature>
<feature type="region of interest" description="Disordered" evidence="1">
    <location>
        <begin position="56"/>
        <end position="79"/>
    </location>
</feature>